<feature type="transmembrane region" description="Helical" evidence="5">
    <location>
        <begin position="134"/>
        <end position="156"/>
    </location>
</feature>
<name>A0A6N2SPG7_9FIRM</name>
<accession>A0A6N2SPG7</accession>
<evidence type="ECO:0000256" key="3">
    <source>
        <dbReference type="ARBA" id="ARBA00022989"/>
    </source>
</evidence>
<gene>
    <name evidence="6" type="primary">zupT_2</name>
    <name evidence="6" type="ORF">AULFYP135_01035</name>
</gene>
<dbReference type="EMBL" id="CACRSL010000003">
    <property type="protein sequence ID" value="VYS94919.1"/>
    <property type="molecule type" value="Genomic_DNA"/>
</dbReference>
<organism evidence="6">
    <name type="scientific">uncultured Anaerotruncus sp</name>
    <dbReference type="NCBI Taxonomy" id="905011"/>
    <lineage>
        <taxon>Bacteria</taxon>
        <taxon>Bacillati</taxon>
        <taxon>Bacillota</taxon>
        <taxon>Clostridia</taxon>
        <taxon>Eubacteriales</taxon>
        <taxon>Oscillospiraceae</taxon>
        <taxon>Anaerotruncus</taxon>
        <taxon>environmental samples</taxon>
    </lineage>
</organism>
<keyword evidence="4 5" id="KW-0472">Membrane</keyword>
<dbReference type="GO" id="GO:0005385">
    <property type="term" value="F:zinc ion transmembrane transporter activity"/>
    <property type="evidence" value="ECO:0007669"/>
    <property type="project" value="TreeGrafter"/>
</dbReference>
<comment type="subcellular location">
    <subcellularLocation>
        <location evidence="1">Membrane</location>
        <topology evidence="1">Multi-pass membrane protein</topology>
    </subcellularLocation>
</comment>
<keyword evidence="3 5" id="KW-1133">Transmembrane helix</keyword>
<dbReference type="Pfam" id="PF02535">
    <property type="entry name" value="Zip"/>
    <property type="match status" value="1"/>
</dbReference>
<keyword evidence="2 5" id="KW-0812">Transmembrane</keyword>
<evidence type="ECO:0000256" key="5">
    <source>
        <dbReference type="SAM" id="Phobius"/>
    </source>
</evidence>
<dbReference type="AlphaFoldDB" id="A0A6N2SPG7"/>
<feature type="transmembrane region" description="Helical" evidence="5">
    <location>
        <begin position="6"/>
        <end position="28"/>
    </location>
</feature>
<evidence type="ECO:0000256" key="2">
    <source>
        <dbReference type="ARBA" id="ARBA00022692"/>
    </source>
</evidence>
<sequence>MDRQAVTAFLMSLIAGLSTGLGGLIVVFSDGTSTAFLSFALAFSAGIMVTVSLADLLPTAAAAFVGSYGPGKGAVMLLIPMVMGIFFAQLIDALTPEAAPSPGEGIDRRKLGRLGVISAAAILLHNLPEGMVTFMAGYTDLSLGLSMMAAIALHNIPEGMSVSIPIYYSTKSRWKAVRAAFLSGMSEPLGALLTYFLLRPLLSGLALSALFSFVAGLMVCIAFGELLPTSRNYGRSGLSLWGTLMGILVMMLGVVLMG</sequence>
<reference evidence="6" key="1">
    <citation type="submission" date="2019-11" db="EMBL/GenBank/DDBJ databases">
        <authorList>
            <person name="Feng L."/>
        </authorList>
    </citation>
    <scope>NUCLEOTIDE SEQUENCE</scope>
    <source>
        <strain evidence="6">AundefinedLFYP135</strain>
    </source>
</reference>
<evidence type="ECO:0000256" key="4">
    <source>
        <dbReference type="ARBA" id="ARBA00023136"/>
    </source>
</evidence>
<feature type="transmembrane region" description="Helical" evidence="5">
    <location>
        <begin position="177"/>
        <end position="198"/>
    </location>
</feature>
<proteinExistence type="predicted"/>
<evidence type="ECO:0000313" key="6">
    <source>
        <dbReference type="EMBL" id="VYS94919.1"/>
    </source>
</evidence>
<dbReference type="NCBIfam" id="NF003243">
    <property type="entry name" value="PRK04201.1"/>
    <property type="match status" value="1"/>
</dbReference>
<feature type="transmembrane region" description="Helical" evidence="5">
    <location>
        <begin position="238"/>
        <end position="257"/>
    </location>
</feature>
<evidence type="ECO:0000256" key="1">
    <source>
        <dbReference type="ARBA" id="ARBA00004141"/>
    </source>
</evidence>
<dbReference type="GO" id="GO:0016020">
    <property type="term" value="C:membrane"/>
    <property type="evidence" value="ECO:0007669"/>
    <property type="project" value="UniProtKB-SubCell"/>
</dbReference>
<dbReference type="PANTHER" id="PTHR11040:SF205">
    <property type="entry name" value="ZINC TRANSPORTER ZUPT"/>
    <property type="match status" value="1"/>
</dbReference>
<dbReference type="InterPro" id="IPR003689">
    <property type="entry name" value="ZIP"/>
</dbReference>
<protein>
    <submittedName>
        <fullName evidence="6">Zinc transporter ZupT</fullName>
    </submittedName>
</protein>
<dbReference type="PANTHER" id="PTHR11040">
    <property type="entry name" value="ZINC/IRON TRANSPORTER"/>
    <property type="match status" value="1"/>
</dbReference>
<feature type="transmembrane region" description="Helical" evidence="5">
    <location>
        <begin position="74"/>
        <end position="91"/>
    </location>
</feature>
<feature type="transmembrane region" description="Helical" evidence="5">
    <location>
        <begin position="204"/>
        <end position="226"/>
    </location>
</feature>